<evidence type="ECO:0008006" key="2">
    <source>
        <dbReference type="Google" id="ProtNLM"/>
    </source>
</evidence>
<dbReference type="AlphaFoldDB" id="A0A645DR70"/>
<dbReference type="InterPro" id="IPR014710">
    <property type="entry name" value="RmlC-like_jellyroll"/>
</dbReference>
<dbReference type="InterPro" id="IPR011051">
    <property type="entry name" value="RmlC_Cupin_sf"/>
</dbReference>
<comment type="caution">
    <text evidence="1">The sequence shown here is derived from an EMBL/GenBank/DDBJ whole genome shotgun (WGS) entry which is preliminary data.</text>
</comment>
<protein>
    <recommendedName>
        <fullName evidence="2">HutD family protein</fullName>
    </recommendedName>
</protein>
<gene>
    <name evidence="1" type="ORF">SDC9_139098</name>
</gene>
<dbReference type="SUPFAM" id="SSF51182">
    <property type="entry name" value="RmlC-like cupins"/>
    <property type="match status" value="1"/>
</dbReference>
<dbReference type="InterPro" id="IPR010282">
    <property type="entry name" value="Uncharacterised_HutD/Ves"/>
</dbReference>
<reference evidence="1" key="1">
    <citation type="submission" date="2019-08" db="EMBL/GenBank/DDBJ databases">
        <authorList>
            <person name="Kucharzyk K."/>
            <person name="Murdoch R.W."/>
            <person name="Higgins S."/>
            <person name="Loffler F."/>
        </authorList>
    </citation>
    <scope>NUCLEOTIDE SEQUENCE</scope>
</reference>
<sequence length="190" mass="21685">MDIKIIQKSDTKVSGWSGGITREWLIWPPIAEYTQRNFQCRISTAQVDLPESVFTPLPDVHRFIAPLNGELTLIHNGHIHLHLQPLQVHEFPGDWQTLSRGQAEDLNLMLKGIQGAMTYMTSPEGISLDLGQSFQLEAWYFLKEATLTIGDQVVHVNEGEMVLIHSMQDKEIAMAKVVCDRWFRMQANIF</sequence>
<accession>A0A645DR70</accession>
<evidence type="ECO:0000313" key="1">
    <source>
        <dbReference type="EMBL" id="MPM91964.1"/>
    </source>
</evidence>
<dbReference type="PANTHER" id="PTHR37943">
    <property type="entry name" value="PROTEIN VES"/>
    <property type="match status" value="1"/>
</dbReference>
<dbReference type="PANTHER" id="PTHR37943:SF1">
    <property type="entry name" value="PROTEIN VES"/>
    <property type="match status" value="1"/>
</dbReference>
<proteinExistence type="predicted"/>
<name>A0A645DR70_9ZZZZ</name>
<dbReference type="Gene3D" id="2.60.120.10">
    <property type="entry name" value="Jelly Rolls"/>
    <property type="match status" value="1"/>
</dbReference>
<dbReference type="Pfam" id="PF05962">
    <property type="entry name" value="HutD"/>
    <property type="match status" value="1"/>
</dbReference>
<dbReference type="EMBL" id="VSSQ01038954">
    <property type="protein sequence ID" value="MPM91964.1"/>
    <property type="molecule type" value="Genomic_DNA"/>
</dbReference>
<organism evidence="1">
    <name type="scientific">bioreactor metagenome</name>
    <dbReference type="NCBI Taxonomy" id="1076179"/>
    <lineage>
        <taxon>unclassified sequences</taxon>
        <taxon>metagenomes</taxon>
        <taxon>ecological metagenomes</taxon>
    </lineage>
</organism>